<keyword evidence="4" id="KW-1185">Reference proteome</keyword>
<evidence type="ECO:0000313" key="3">
    <source>
        <dbReference type="EMBL" id="MFC5653251.1"/>
    </source>
</evidence>
<proteinExistence type="predicted"/>
<evidence type="ECO:0000256" key="1">
    <source>
        <dbReference type="ARBA" id="ARBA00022723"/>
    </source>
</evidence>
<keyword evidence="1" id="KW-0479">Metal-binding</keyword>
<evidence type="ECO:0000313" key="4">
    <source>
        <dbReference type="Proteomes" id="UP001596047"/>
    </source>
</evidence>
<dbReference type="Proteomes" id="UP001596047">
    <property type="component" value="Unassembled WGS sequence"/>
</dbReference>
<evidence type="ECO:0000259" key="2">
    <source>
        <dbReference type="Pfam" id="PF13378"/>
    </source>
</evidence>
<dbReference type="Gene3D" id="3.20.20.120">
    <property type="entry name" value="Enolase-like C-terminal domain"/>
    <property type="match status" value="1"/>
</dbReference>
<comment type="caution">
    <text evidence="3">The sequence shown here is derived from an EMBL/GenBank/DDBJ whole genome shotgun (WGS) entry which is preliminary data.</text>
</comment>
<reference evidence="4" key="1">
    <citation type="journal article" date="2019" name="Int. J. Syst. Evol. Microbiol.">
        <title>The Global Catalogue of Microorganisms (GCM) 10K type strain sequencing project: providing services to taxonomists for standard genome sequencing and annotation.</title>
        <authorList>
            <consortium name="The Broad Institute Genomics Platform"/>
            <consortium name="The Broad Institute Genome Sequencing Center for Infectious Disease"/>
            <person name="Wu L."/>
            <person name="Ma J."/>
        </authorList>
    </citation>
    <scope>NUCLEOTIDE SEQUENCE [LARGE SCALE GENOMIC DNA]</scope>
    <source>
        <strain evidence="4">CGMCC 1.3240</strain>
    </source>
</reference>
<accession>A0ABW0W9R4</accession>
<dbReference type="InterPro" id="IPR029065">
    <property type="entry name" value="Enolase_C-like"/>
</dbReference>
<sequence length="449" mass="50824">MKETDIRVVDIRAEFTEETLRFPLTLSSGEITDITYAGVRIMVENRKGSSAEGFGGILLSDLWAFPEPSVDHMTKDQLMRRFVLRWRELLLAECQYADAVQLAHRVEAGMPDLLREIRNEFGLQVDVPRLAGLVAWSPFDAALHDGWAKAAGRSAYAMYTQEFLNDDLGHYLGPEYSGSYPGDFLQAPKASLWVQHVVGVKDPLTPGEVSSDMVRDELPVALTDWIHRDRIRWLKLKIKGADIADDLERILEVYRVSTETAEACWFKEPIVYAVDPNEGFTSPEPLVELLRKLRERSPLTYKALQYIEQPTPRQLFGDPNSLRDISNLKPLLADESLDDLAALSQLKRNGWNGVALKTCKGHTHALLTYCWAKRNNLYITVQDLTNIGISLVHSVGLSSRLKLAWDCSETNSRQYLPFSQPMVQEKYPELFISRDGQLIVSDLRGPGLY</sequence>
<protein>
    <submittedName>
        <fullName evidence="3">Enolase C-terminal domain-like protein</fullName>
    </submittedName>
</protein>
<gene>
    <name evidence="3" type="ORF">ACFPYJ_29880</name>
</gene>
<dbReference type="EMBL" id="JBHSOW010000119">
    <property type="protein sequence ID" value="MFC5653251.1"/>
    <property type="molecule type" value="Genomic_DNA"/>
</dbReference>
<organism evidence="3 4">
    <name type="scientific">Paenibacillus solisilvae</name>
    <dbReference type="NCBI Taxonomy" id="2486751"/>
    <lineage>
        <taxon>Bacteria</taxon>
        <taxon>Bacillati</taxon>
        <taxon>Bacillota</taxon>
        <taxon>Bacilli</taxon>
        <taxon>Bacillales</taxon>
        <taxon>Paenibacillaceae</taxon>
        <taxon>Paenibacillus</taxon>
    </lineage>
</organism>
<dbReference type="RefSeq" id="WP_379191907.1">
    <property type="nucleotide sequence ID" value="NZ_JBHSOW010000119.1"/>
</dbReference>
<name>A0ABW0W9R4_9BACL</name>
<dbReference type="InterPro" id="IPR036849">
    <property type="entry name" value="Enolase-like_C_sf"/>
</dbReference>
<dbReference type="Pfam" id="PF13378">
    <property type="entry name" value="MR_MLE_C"/>
    <property type="match status" value="1"/>
</dbReference>
<feature type="domain" description="Enolase C-terminal" evidence="2">
    <location>
        <begin position="225"/>
        <end position="448"/>
    </location>
</feature>
<dbReference type="SUPFAM" id="SSF51604">
    <property type="entry name" value="Enolase C-terminal domain-like"/>
    <property type="match status" value="1"/>
</dbReference>